<evidence type="ECO:0000313" key="8">
    <source>
        <dbReference type="EMBL" id="CAB3267571.1"/>
    </source>
</evidence>
<dbReference type="Gene3D" id="1.20.58.80">
    <property type="entry name" value="Phosphotransferase system, lactose/cellobiose-type IIA subunit"/>
    <property type="match status" value="1"/>
</dbReference>
<dbReference type="GO" id="GO:0016579">
    <property type="term" value="P:protein deubiquitination"/>
    <property type="evidence" value="ECO:0007669"/>
    <property type="project" value="InterPro"/>
</dbReference>
<feature type="compositionally biased region" description="Polar residues" evidence="5">
    <location>
        <begin position="688"/>
        <end position="722"/>
    </location>
</feature>
<dbReference type="PROSITE" id="PS50235">
    <property type="entry name" value="USP_3"/>
    <property type="match status" value="1"/>
</dbReference>
<protein>
    <recommendedName>
        <fullName evidence="3">ubiquitinyl hydrolase 1</fullName>
        <ecNumber evidence="3">3.4.19.12</ecNumber>
    </recommendedName>
</protein>
<keyword evidence="4" id="KW-0175">Coiled coil</keyword>
<organism evidence="8">
    <name type="scientific">Phallusia mammillata</name>
    <dbReference type="NCBI Taxonomy" id="59560"/>
    <lineage>
        <taxon>Eukaryota</taxon>
        <taxon>Metazoa</taxon>
        <taxon>Chordata</taxon>
        <taxon>Tunicata</taxon>
        <taxon>Ascidiacea</taxon>
        <taxon>Phlebobranchia</taxon>
        <taxon>Ascidiidae</taxon>
        <taxon>Phallusia</taxon>
    </lineage>
</organism>
<dbReference type="InterPro" id="IPR038765">
    <property type="entry name" value="Papain-like_cys_pep_sf"/>
</dbReference>
<dbReference type="SUPFAM" id="SSF54001">
    <property type="entry name" value="Cysteine proteinases"/>
    <property type="match status" value="1"/>
</dbReference>
<name>A0A6F9DWM4_9ASCI</name>
<evidence type="ECO:0000256" key="1">
    <source>
        <dbReference type="ARBA" id="ARBA00000707"/>
    </source>
</evidence>
<dbReference type="InterPro" id="IPR001763">
    <property type="entry name" value="Rhodanese-like_dom"/>
</dbReference>
<dbReference type="GO" id="GO:0004843">
    <property type="term" value="F:cysteine-type deubiquitinase activity"/>
    <property type="evidence" value="ECO:0007669"/>
    <property type="project" value="UniProtKB-EC"/>
</dbReference>
<dbReference type="Pfam" id="PF08969">
    <property type="entry name" value="USP8_dimer"/>
    <property type="match status" value="1"/>
</dbReference>
<evidence type="ECO:0000256" key="2">
    <source>
        <dbReference type="ARBA" id="ARBA00009085"/>
    </source>
</evidence>
<feature type="domain" description="Rhodanese" evidence="6">
    <location>
        <begin position="159"/>
        <end position="280"/>
    </location>
</feature>
<dbReference type="Gene3D" id="3.40.250.10">
    <property type="entry name" value="Rhodanese-like domain"/>
    <property type="match status" value="1"/>
</dbReference>
<feature type="compositionally biased region" description="Polar residues" evidence="5">
    <location>
        <begin position="602"/>
        <end position="613"/>
    </location>
</feature>
<dbReference type="PROSITE" id="PS00973">
    <property type="entry name" value="USP_2"/>
    <property type="match status" value="1"/>
</dbReference>
<dbReference type="PANTHER" id="PTHR21646">
    <property type="entry name" value="UBIQUITIN CARBOXYL-TERMINAL HYDROLASE"/>
    <property type="match status" value="1"/>
</dbReference>
<evidence type="ECO:0000256" key="4">
    <source>
        <dbReference type="SAM" id="Coils"/>
    </source>
</evidence>
<evidence type="ECO:0000256" key="3">
    <source>
        <dbReference type="ARBA" id="ARBA00012759"/>
    </source>
</evidence>
<dbReference type="Gene3D" id="3.90.70.10">
    <property type="entry name" value="Cysteine proteinases"/>
    <property type="match status" value="1"/>
</dbReference>
<proteinExistence type="evidence at transcript level"/>
<accession>A0A6F9DWM4</accession>
<evidence type="ECO:0000259" key="7">
    <source>
        <dbReference type="PROSITE" id="PS50235"/>
    </source>
</evidence>
<dbReference type="EMBL" id="LR791709">
    <property type="protein sequence ID" value="CAB3267571.1"/>
    <property type="molecule type" value="mRNA"/>
</dbReference>
<feature type="domain" description="USP" evidence="7">
    <location>
        <begin position="794"/>
        <end position="1123"/>
    </location>
</feature>
<dbReference type="InterPro" id="IPR036873">
    <property type="entry name" value="Rhodanese-like_dom_sf"/>
</dbReference>
<feature type="region of interest" description="Disordered" evidence="5">
    <location>
        <begin position="493"/>
        <end position="736"/>
    </location>
</feature>
<evidence type="ECO:0000256" key="5">
    <source>
        <dbReference type="SAM" id="MobiDB-lite"/>
    </source>
</evidence>
<feature type="compositionally biased region" description="Basic and acidic residues" evidence="5">
    <location>
        <begin position="429"/>
        <end position="461"/>
    </location>
</feature>
<dbReference type="InterPro" id="IPR001394">
    <property type="entry name" value="Peptidase_C19_UCH"/>
</dbReference>
<dbReference type="SUPFAM" id="SSF52821">
    <property type="entry name" value="Rhodanese/Cell cycle control phosphatase"/>
    <property type="match status" value="1"/>
</dbReference>
<feature type="compositionally biased region" description="Low complexity" evidence="5">
    <location>
        <begin position="658"/>
        <end position="668"/>
    </location>
</feature>
<reference evidence="8" key="1">
    <citation type="submission" date="2020-04" db="EMBL/GenBank/DDBJ databases">
        <authorList>
            <person name="Neveu A P."/>
        </authorList>
    </citation>
    <scope>NUCLEOTIDE SEQUENCE</scope>
    <source>
        <tissue evidence="8">Whole embryo</tissue>
    </source>
</reference>
<sequence>MTDLKPLYIGGSLKELNQKSQYSDGGRSIRTHISFADKAFSAAEDALKGKDEERAYVLFMKYLDIVKMVRKSSAYRKDPKHFDTLIGTKKLVKGLDEAERLAKSLEKRYEKVASEKTISPKTSKEKETKIISNGVIEDDFIFPKEQLDSQELYTILYKKAKNVLVIDIRSATDFKASHIRHEYCINVPNDVIKPGCVPAKVEKGIESEHKAVWNSRDSVDLIVLVDWMSSLSRVENLSDPLRSLKDCIFKWDHEKTLKRSPVVLEGGYTDFLGAFPQYLTNPQVKVPNSKPEVKTVNSLLDFDYSDLRPSMKPSQEKTEEISPPVSPISSKSPVSSAVNNNSISNGSYTPAADTSPKHSPVKKLNGAAISNGLYPSLSNIPTNGSLKNIPEKSSQQQTTVIKPMPKFDRSTKPSTKQHVQPDIKPVIEPQKKPPPELPEVRKPEVKRQPVVIDHSDEISERERRIAEMEELKNKKEFDLKQIEQQKKLAELKAREEAMKKSHDDLDSMTKKAEKDLAATMRGLAKPNAEKPETKAPDNNVPSKIANEPKRSNEIADSQMDDPVAKKPVIELDVEKPKTSINKPTQAKMEDKPVTNPVEKQTKSTTNFKSTTDTHIFPTLPPVQKVTKPTAVVPSITVAQKPNIVDPPKISQPPKPKPVQDQPVNLVPPVVKPVDRSVKPHIQAPASKPVQSSVSESKVNTSKSVQRTVSQKPKPQLTRSNSSSGGGFGLKRSSSSPNIAKMVQDEAQTPLNKTPIVPNRVSKPKILSPEASNFEAMLDRSLQGVYGGNDSKALCGLRNLGNSCYMNSTLQCLFSTTQLAQYVLQFEYRKDINRNSRMGSGGKVAEAFTVLLRAAWNGQFRYIVPRDFKNTIGSKKPMFLKTTQEDAQEFLMCLLDELHEDLNRMGVSKYVEEPDNDNLSDTAAAEQAWKCHKSRNESIVVELFSGQFKATLQCLQCGKVSRKFDTFMYLSLPLPQHQAKIIEVISSFTKSETLRGSDKWYCPTCKTHREARRTIEIWKLPPVLIIHFKRFVSSGPWLDKIHTNISYPITGLDLGRFIQGPKKRKPYDLYAVSHHQGPGLDSGHYTASCKNAVNQSWYKFDDTEVYQTAAPSGSTSFILFYSCYSRVAPVYNS</sequence>
<feature type="compositionally biased region" description="Polar residues" evidence="5">
    <location>
        <begin position="384"/>
        <end position="400"/>
    </location>
</feature>
<dbReference type="PROSITE" id="PS50206">
    <property type="entry name" value="RHODANESE_3"/>
    <property type="match status" value="1"/>
</dbReference>
<feature type="compositionally biased region" description="Basic and acidic residues" evidence="5">
    <location>
        <begin position="493"/>
        <end position="516"/>
    </location>
</feature>
<dbReference type="EC" id="3.4.19.12" evidence="3"/>
<gene>
    <name evidence="8" type="primary">Usp8</name>
</gene>
<keyword evidence="8" id="KW-0378">Hydrolase</keyword>
<dbReference type="PANTHER" id="PTHR21646:SF46">
    <property type="entry name" value="UBIQUITIN CARBOXYL-TERMINAL HYDROLASE"/>
    <property type="match status" value="1"/>
</dbReference>
<feature type="compositionally biased region" description="Basic and acidic residues" evidence="5">
    <location>
        <begin position="562"/>
        <end position="577"/>
    </location>
</feature>
<feature type="region of interest" description="Disordered" evidence="5">
    <location>
        <begin position="384"/>
        <end position="461"/>
    </location>
</feature>
<dbReference type="AlphaFoldDB" id="A0A6F9DWM4"/>
<evidence type="ECO:0000259" key="6">
    <source>
        <dbReference type="PROSITE" id="PS50206"/>
    </source>
</evidence>
<dbReference type="PROSITE" id="PS00972">
    <property type="entry name" value="USP_1"/>
    <property type="match status" value="1"/>
</dbReference>
<dbReference type="InterPro" id="IPR018200">
    <property type="entry name" value="USP_CS"/>
</dbReference>
<dbReference type="Pfam" id="PF00443">
    <property type="entry name" value="UCH"/>
    <property type="match status" value="1"/>
</dbReference>
<dbReference type="InterPro" id="IPR050185">
    <property type="entry name" value="Ub_carboxyl-term_hydrolase"/>
</dbReference>
<dbReference type="SUPFAM" id="SSF140856">
    <property type="entry name" value="USP8 N-terminal domain-like"/>
    <property type="match status" value="1"/>
</dbReference>
<comment type="similarity">
    <text evidence="2">Belongs to the peptidase C19 family.</text>
</comment>
<dbReference type="InterPro" id="IPR028889">
    <property type="entry name" value="USP"/>
</dbReference>
<feature type="compositionally biased region" description="Low complexity" evidence="5">
    <location>
        <begin position="321"/>
        <end position="347"/>
    </location>
</feature>
<feature type="coiled-coil region" evidence="4">
    <location>
        <begin position="88"/>
        <end position="115"/>
    </location>
</feature>
<dbReference type="InterPro" id="IPR015063">
    <property type="entry name" value="USP8_dimer"/>
</dbReference>
<feature type="region of interest" description="Disordered" evidence="5">
    <location>
        <begin position="306"/>
        <end position="363"/>
    </location>
</feature>
<comment type="catalytic activity">
    <reaction evidence="1">
        <text>Thiol-dependent hydrolysis of ester, thioester, amide, peptide and isopeptide bonds formed by the C-terminal Gly of ubiquitin (a 76-residue protein attached to proteins as an intracellular targeting signal).</text>
        <dbReference type="EC" id="3.4.19.12"/>
    </reaction>
</comment>
<dbReference type="CDD" id="cd02674">
    <property type="entry name" value="Peptidase_C19R"/>
    <property type="match status" value="1"/>
</dbReference>